<accession>A0A8J3VZU0</accession>
<dbReference type="SUPFAM" id="SSF53807">
    <property type="entry name" value="Helical backbone' metal receptor"/>
    <property type="match status" value="1"/>
</dbReference>
<name>A0A8J3VZU0_9ACTN</name>
<dbReference type="EMBL" id="BOOG01000036">
    <property type="protein sequence ID" value="GIH71524.1"/>
    <property type="molecule type" value="Genomic_DNA"/>
</dbReference>
<dbReference type="PROSITE" id="PS51318">
    <property type="entry name" value="TAT"/>
    <property type="match status" value="1"/>
</dbReference>
<evidence type="ECO:0000256" key="6">
    <source>
        <dbReference type="SAM" id="SignalP"/>
    </source>
</evidence>
<comment type="similarity">
    <text evidence="2">Belongs to the bacterial solute-binding protein 8 family.</text>
</comment>
<feature type="signal peptide" evidence="6">
    <location>
        <begin position="1"/>
        <end position="36"/>
    </location>
</feature>
<organism evidence="8 9">
    <name type="scientific">Sphaerimonospora thailandensis</name>
    <dbReference type="NCBI Taxonomy" id="795644"/>
    <lineage>
        <taxon>Bacteria</taxon>
        <taxon>Bacillati</taxon>
        <taxon>Actinomycetota</taxon>
        <taxon>Actinomycetes</taxon>
        <taxon>Streptosporangiales</taxon>
        <taxon>Streptosporangiaceae</taxon>
        <taxon>Sphaerimonospora</taxon>
    </lineage>
</organism>
<dbReference type="PROSITE" id="PS51257">
    <property type="entry name" value="PROKAR_LIPOPROTEIN"/>
    <property type="match status" value="1"/>
</dbReference>
<keyword evidence="4 6" id="KW-0732">Signal</keyword>
<keyword evidence="3" id="KW-0813">Transport</keyword>
<protein>
    <submittedName>
        <fullName evidence="8">ABC transporter substrate-binding protein</fullName>
    </submittedName>
</protein>
<gene>
    <name evidence="8" type="ORF">Mth01_37770</name>
</gene>
<dbReference type="GO" id="GO:1901678">
    <property type="term" value="P:iron coordination entity transport"/>
    <property type="evidence" value="ECO:0007669"/>
    <property type="project" value="UniProtKB-ARBA"/>
</dbReference>
<dbReference type="InterPro" id="IPR051313">
    <property type="entry name" value="Bact_iron-sidero_bind"/>
</dbReference>
<evidence type="ECO:0000256" key="1">
    <source>
        <dbReference type="ARBA" id="ARBA00004196"/>
    </source>
</evidence>
<comment type="caution">
    <text evidence="8">The sequence shown here is derived from an EMBL/GenBank/DDBJ whole genome shotgun (WGS) entry which is preliminary data.</text>
</comment>
<dbReference type="PANTHER" id="PTHR30532:SF24">
    <property type="entry name" value="FERRIC ENTEROBACTIN-BINDING PERIPLASMIC PROTEIN FEPB"/>
    <property type="match status" value="1"/>
</dbReference>
<feature type="compositionally biased region" description="Low complexity" evidence="5">
    <location>
        <begin position="45"/>
        <end position="57"/>
    </location>
</feature>
<dbReference type="InterPro" id="IPR006311">
    <property type="entry name" value="TAT_signal"/>
</dbReference>
<proteinExistence type="inferred from homology"/>
<sequence>MPHPTSRTMITTRSSRRRLLALGGAAALGVLLTACGGTNGGTSGAGTSASASSSASAEGGGSWSFTDDRKETVTAAATPSRVVAFTGTAAALADFGLDQKIVGVFGETKKADGTAEPQAGDLDVNKVTILGNVWGEFNIEKYAALRPELLVTHMYDPGALWYVPDESKDKILKLAPTVAVNVARVPITEPIKRYAELAASLGADLDAPKVTEAKARFDAAAEKLRKAVAANPGIKVMAASGSPDLLYASNPEVAADLKYFAELGVDFVKPDKLDDGGYFESLSWENADKYHADLILLDARGTALQPDALAAKPAWAELPAVKANQITPWDSVPRFSYAGFAPQLENLATAIQNAKKADGS</sequence>
<dbReference type="Gene3D" id="3.40.50.1980">
    <property type="entry name" value="Nitrogenase molybdenum iron protein domain"/>
    <property type="match status" value="2"/>
</dbReference>
<dbReference type="GO" id="GO:0030288">
    <property type="term" value="C:outer membrane-bounded periplasmic space"/>
    <property type="evidence" value="ECO:0007669"/>
    <property type="project" value="TreeGrafter"/>
</dbReference>
<feature type="region of interest" description="Disordered" evidence="5">
    <location>
        <begin position="42"/>
        <end position="66"/>
    </location>
</feature>
<feature type="domain" description="Fe/B12 periplasmic-binding" evidence="7">
    <location>
        <begin position="80"/>
        <end position="359"/>
    </location>
</feature>
<comment type="subcellular location">
    <subcellularLocation>
        <location evidence="1">Cell envelope</location>
    </subcellularLocation>
</comment>
<feature type="chain" id="PRO_5038909610" evidence="6">
    <location>
        <begin position="37"/>
        <end position="360"/>
    </location>
</feature>
<evidence type="ECO:0000256" key="4">
    <source>
        <dbReference type="ARBA" id="ARBA00022729"/>
    </source>
</evidence>
<evidence type="ECO:0000256" key="3">
    <source>
        <dbReference type="ARBA" id="ARBA00022448"/>
    </source>
</evidence>
<dbReference type="AlphaFoldDB" id="A0A8J3VZU0"/>
<evidence type="ECO:0000259" key="7">
    <source>
        <dbReference type="PROSITE" id="PS50983"/>
    </source>
</evidence>
<dbReference type="PANTHER" id="PTHR30532">
    <property type="entry name" value="IRON III DICITRATE-BINDING PERIPLASMIC PROTEIN"/>
    <property type="match status" value="1"/>
</dbReference>
<evidence type="ECO:0000313" key="9">
    <source>
        <dbReference type="Proteomes" id="UP000610966"/>
    </source>
</evidence>
<dbReference type="Pfam" id="PF01497">
    <property type="entry name" value="Peripla_BP_2"/>
    <property type="match status" value="1"/>
</dbReference>
<dbReference type="InterPro" id="IPR002491">
    <property type="entry name" value="ABC_transptr_periplasmic_BD"/>
</dbReference>
<evidence type="ECO:0000256" key="2">
    <source>
        <dbReference type="ARBA" id="ARBA00008814"/>
    </source>
</evidence>
<reference evidence="8" key="1">
    <citation type="submission" date="2021-01" db="EMBL/GenBank/DDBJ databases">
        <title>Whole genome shotgun sequence of Sphaerimonospora thailandensis NBRC 107569.</title>
        <authorList>
            <person name="Komaki H."/>
            <person name="Tamura T."/>
        </authorList>
    </citation>
    <scope>NUCLEOTIDE SEQUENCE</scope>
    <source>
        <strain evidence="8">NBRC 107569</strain>
    </source>
</reference>
<evidence type="ECO:0000313" key="8">
    <source>
        <dbReference type="EMBL" id="GIH71524.1"/>
    </source>
</evidence>
<dbReference type="Proteomes" id="UP000610966">
    <property type="component" value="Unassembled WGS sequence"/>
</dbReference>
<dbReference type="PROSITE" id="PS50983">
    <property type="entry name" value="FE_B12_PBP"/>
    <property type="match status" value="1"/>
</dbReference>
<keyword evidence="9" id="KW-1185">Reference proteome</keyword>
<evidence type="ECO:0000256" key="5">
    <source>
        <dbReference type="SAM" id="MobiDB-lite"/>
    </source>
</evidence>